<proteinExistence type="inferred from homology"/>
<feature type="compositionally biased region" description="Basic and acidic residues" evidence="3">
    <location>
        <begin position="366"/>
        <end position="438"/>
    </location>
</feature>
<dbReference type="InterPro" id="IPR042565">
    <property type="entry name" value="T7SS_EssB_C"/>
</dbReference>
<dbReference type="KEGG" id="slz:B5P37_06520"/>
<dbReference type="RefSeq" id="WP_085237470.1">
    <property type="nucleotide sequence ID" value="NZ_CP020773.1"/>
</dbReference>
<reference evidence="5 6" key="1">
    <citation type="submission" date="2017-04" db="EMBL/GenBank/DDBJ databases">
        <authorList>
            <person name="Veseli I.A."/>
            <person name="Tang C."/>
            <person name="Pombert J.-F."/>
        </authorList>
    </citation>
    <scope>NUCLEOTIDE SEQUENCE [LARGE SCALE GENOMIC DNA]</scope>
    <source>
        <strain evidence="5 6">ATCC 700373</strain>
    </source>
</reference>
<dbReference type="EMBL" id="CP020773">
    <property type="protein sequence ID" value="ARJ50996.1"/>
    <property type="molecule type" value="Genomic_DNA"/>
</dbReference>
<dbReference type="Proteomes" id="UP000242864">
    <property type="component" value="Chromosome"/>
</dbReference>
<organism evidence="5 6">
    <name type="scientific">Staphylococcus lutrae</name>
    <dbReference type="NCBI Taxonomy" id="155085"/>
    <lineage>
        <taxon>Bacteria</taxon>
        <taxon>Bacillati</taxon>
        <taxon>Bacillota</taxon>
        <taxon>Bacilli</taxon>
        <taxon>Bacillales</taxon>
        <taxon>Staphylococcaceae</taxon>
        <taxon>Staphylococcus</taxon>
    </lineage>
</organism>
<evidence type="ECO:0000256" key="1">
    <source>
        <dbReference type="ARBA" id="ARBA00010163"/>
    </source>
</evidence>
<feature type="transmembrane region" description="Helical" evidence="4">
    <location>
        <begin position="223"/>
        <end position="244"/>
    </location>
</feature>
<evidence type="ECO:0000313" key="6">
    <source>
        <dbReference type="Proteomes" id="UP000242864"/>
    </source>
</evidence>
<dbReference type="NCBIfam" id="TIGR03926">
    <property type="entry name" value="T7_EssB"/>
    <property type="match status" value="1"/>
</dbReference>
<dbReference type="InterPro" id="IPR018778">
    <property type="entry name" value="T7SS_EssB"/>
</dbReference>
<name>A0AAC9RSR9_9STAP</name>
<gene>
    <name evidence="5" type="ORF">B5P37_06520</name>
</gene>
<comment type="similarity">
    <text evidence="1">Belongs to the EssB family.</text>
</comment>
<dbReference type="AlphaFoldDB" id="A0AAC9RSR9"/>
<dbReference type="Gene3D" id="1.10.510.10">
    <property type="entry name" value="Transferase(Phosphotransferase) domain 1"/>
    <property type="match status" value="1"/>
</dbReference>
<keyword evidence="4" id="KW-0472">Membrane</keyword>
<sequence>MFEKNFEALKDLETDLISEQDTRAYLRDIPKSAVKPEHYHLIYLLEQRVMYFLDGEVTELHDRFQVNYHLHENVVTYDKIKQLSTNEKLRYLLNIAKLDELQNTRYTYQLEPSELHFTKNGLPLLKTRGIRHVIEPLPYTEEAFLTRYKALIIAAFNDKVQFETLVEGHLALYKGTPFDQQIVQAKTLQNLKEILQHHYNQQEEKYKQHYTYVQKKRHALYKWGSVVATTLSLVLLAFLAYMYLSVMKYDAQVQAGYQSFIKEDYTQVLNDYEDLDAKKLDQVALYAYAKSYVETNKQGLEKDNKNNVLNHITPTANKDYLLYWVVLGQGDIDEALNISTYLEDNDLTKLALINKLNDIKNNPKLSSEKRSEETKKYNDRLQDILDKEKEVKNEKEKEKEASAQKNNERLKQQEENEKKQKEQAQKDREKRQEAERKN</sequence>
<protein>
    <recommendedName>
        <fullName evidence="2">Type VII secretion system protein EssB</fullName>
    </recommendedName>
</protein>
<evidence type="ECO:0000313" key="5">
    <source>
        <dbReference type="EMBL" id="ARJ50996.1"/>
    </source>
</evidence>
<keyword evidence="6" id="KW-1185">Reference proteome</keyword>
<accession>A0AAC9RSR9</accession>
<dbReference type="Pfam" id="PF10140">
    <property type="entry name" value="YukC"/>
    <property type="match status" value="1"/>
</dbReference>
<dbReference type="Gene3D" id="1.25.40.680">
    <property type="entry name" value="Type VII secretion system EssB, C-terminal-like domain"/>
    <property type="match status" value="1"/>
</dbReference>
<evidence type="ECO:0000256" key="4">
    <source>
        <dbReference type="SAM" id="Phobius"/>
    </source>
</evidence>
<keyword evidence="4" id="KW-0812">Transmembrane</keyword>
<keyword evidence="4" id="KW-1133">Transmembrane helix</keyword>
<evidence type="ECO:0000256" key="3">
    <source>
        <dbReference type="SAM" id="MobiDB-lite"/>
    </source>
</evidence>
<evidence type="ECO:0000256" key="2">
    <source>
        <dbReference type="ARBA" id="ARBA00015179"/>
    </source>
</evidence>
<feature type="region of interest" description="Disordered" evidence="3">
    <location>
        <begin position="361"/>
        <end position="438"/>
    </location>
</feature>